<evidence type="ECO:0000256" key="1">
    <source>
        <dbReference type="SAM" id="MobiDB-lite"/>
    </source>
</evidence>
<feature type="compositionally biased region" description="Basic and acidic residues" evidence="1">
    <location>
        <begin position="19"/>
        <end position="28"/>
    </location>
</feature>
<reference evidence="2" key="1">
    <citation type="submission" date="2022-04" db="EMBL/GenBank/DDBJ databases">
        <title>A functionally conserved STORR gene fusion in Papaver species that diverged 16.8 million years ago.</title>
        <authorList>
            <person name="Catania T."/>
        </authorList>
    </citation>
    <scope>NUCLEOTIDE SEQUENCE</scope>
    <source>
        <strain evidence="2">S-188037</strain>
    </source>
</reference>
<accession>A0AAD4T0G1</accession>
<gene>
    <name evidence="2" type="ORF">MKW98_024283</name>
</gene>
<evidence type="ECO:0000313" key="2">
    <source>
        <dbReference type="EMBL" id="KAI3928682.1"/>
    </source>
</evidence>
<protein>
    <submittedName>
        <fullName evidence="2">Uncharacterized protein</fullName>
    </submittedName>
</protein>
<proteinExistence type="predicted"/>
<comment type="caution">
    <text evidence="2">The sequence shown here is derived from an EMBL/GenBank/DDBJ whole genome shotgun (WGS) entry which is preliminary data.</text>
</comment>
<name>A0AAD4T0G1_9MAGN</name>
<feature type="non-terminal residue" evidence="2">
    <location>
        <position position="1"/>
    </location>
</feature>
<feature type="compositionally biased region" description="Basic and acidic residues" evidence="1">
    <location>
        <begin position="1"/>
        <end position="11"/>
    </location>
</feature>
<keyword evidence="3" id="KW-1185">Reference proteome</keyword>
<evidence type="ECO:0000313" key="3">
    <source>
        <dbReference type="Proteomes" id="UP001202328"/>
    </source>
</evidence>
<dbReference type="EMBL" id="JAJJMB010007708">
    <property type="protein sequence ID" value="KAI3928682.1"/>
    <property type="molecule type" value="Genomic_DNA"/>
</dbReference>
<organism evidence="2 3">
    <name type="scientific">Papaver atlanticum</name>
    <dbReference type="NCBI Taxonomy" id="357466"/>
    <lineage>
        <taxon>Eukaryota</taxon>
        <taxon>Viridiplantae</taxon>
        <taxon>Streptophyta</taxon>
        <taxon>Embryophyta</taxon>
        <taxon>Tracheophyta</taxon>
        <taxon>Spermatophyta</taxon>
        <taxon>Magnoliopsida</taxon>
        <taxon>Ranunculales</taxon>
        <taxon>Papaveraceae</taxon>
        <taxon>Papaveroideae</taxon>
        <taxon>Papaver</taxon>
    </lineage>
</organism>
<sequence>GDDAIHIHLETSSHLQTNQKKDQNDGKPDQLQFDGKKITLLISMRDNKLGSPTDQTSQSG</sequence>
<dbReference type="AlphaFoldDB" id="A0AAD4T0G1"/>
<feature type="region of interest" description="Disordered" evidence="1">
    <location>
        <begin position="1"/>
        <end position="33"/>
    </location>
</feature>
<dbReference type="Proteomes" id="UP001202328">
    <property type="component" value="Unassembled WGS sequence"/>
</dbReference>